<keyword evidence="4" id="KW-1185">Reference proteome</keyword>
<dbReference type="GeneID" id="9585545"/>
<evidence type="ECO:0000313" key="3">
    <source>
        <dbReference type="EMBL" id="EFJ04116.1"/>
    </source>
</evidence>
<dbReference type="InParanoid" id="D8PLU2"/>
<dbReference type="AlphaFoldDB" id="D8PLU2"/>
<dbReference type="SMART" id="SM00256">
    <property type="entry name" value="FBOX"/>
    <property type="match status" value="1"/>
</dbReference>
<dbReference type="RefSeq" id="XP_003039018.1">
    <property type="nucleotide sequence ID" value="XM_003038972.1"/>
</dbReference>
<evidence type="ECO:0000313" key="4">
    <source>
        <dbReference type="Proteomes" id="UP000007431"/>
    </source>
</evidence>
<dbReference type="InterPro" id="IPR001810">
    <property type="entry name" value="F-box_dom"/>
</dbReference>
<sequence length="588" mass="66854">MNEAAVLPAAFARRVRLTAAAEALVAQEALAPKRPRRTPDTSANDNHSRARKKPRRDRPKAGKLEGIANLPLDILFEIFGHLNPADLLHLARVNKYLRATLLRKDWKPLWEISVRGYRTPIPPCLDERLELPQYVNLLFGQHCFLAKCPDAAARRKREAEIREQTSRVLKFVEEVTKFLAAEAEYDRRGRKRVLDQQCNLYALDLCVAETYGLKAQHSIRDQLQKMGYGEELEKLGKNSLSLEKFVKRATHELNDQTWPRIKPKVVEELKRLILDRKKHTAVDTFKRRVKALEQRLFGAWGHAELVWPAPRWSEIAIKEPVRTLLMQDLESEEVDLLPMITDKELVRLGQECVAAKIAFFGSLLPVSARRRCESTASAQEVVLDDRFFLATTWFRCTSPRCTEPMPFARAVTHNCLFVEEAGLEEGNTHINLSAMFATYKARTELFYHPGFVGQPIYVDEGARHHAKVLIAACGLSPDTATFGDMEATRITLVCTTCGHEHSAGMDWRDAVGATTYFSLGAALIPRLQFLHSVHRHPATYELTDIRVQWLVIRDSERLEAIRRKQIEAIEGGHREPQGPAARSRFLAA</sequence>
<protein>
    <recommendedName>
        <fullName evidence="2">F-box domain-containing protein</fullName>
    </recommendedName>
</protein>
<dbReference type="PROSITE" id="PS50181">
    <property type="entry name" value="FBOX"/>
    <property type="match status" value="1"/>
</dbReference>
<evidence type="ECO:0000259" key="2">
    <source>
        <dbReference type="PROSITE" id="PS50181"/>
    </source>
</evidence>
<dbReference type="Gene3D" id="1.20.1280.50">
    <property type="match status" value="1"/>
</dbReference>
<dbReference type="Pfam" id="PF12937">
    <property type="entry name" value="F-box-like"/>
    <property type="match status" value="1"/>
</dbReference>
<gene>
    <name evidence="3" type="ORF">SCHCODRAFT_231944</name>
</gene>
<dbReference type="SUPFAM" id="SSF81383">
    <property type="entry name" value="F-box domain"/>
    <property type="match status" value="1"/>
</dbReference>
<evidence type="ECO:0000256" key="1">
    <source>
        <dbReference type="SAM" id="MobiDB-lite"/>
    </source>
</evidence>
<feature type="domain" description="F-box" evidence="2">
    <location>
        <begin position="64"/>
        <end position="109"/>
    </location>
</feature>
<feature type="region of interest" description="Disordered" evidence="1">
    <location>
        <begin position="28"/>
        <end position="62"/>
    </location>
</feature>
<dbReference type="HOGENOM" id="CLU_400699_0_0_1"/>
<dbReference type="Proteomes" id="UP000007431">
    <property type="component" value="Unassembled WGS sequence"/>
</dbReference>
<dbReference type="OrthoDB" id="2322499at2759"/>
<accession>D8PLU2</accession>
<dbReference type="EMBL" id="GL377302">
    <property type="protein sequence ID" value="EFJ04116.1"/>
    <property type="molecule type" value="Genomic_DNA"/>
</dbReference>
<organism evidence="4">
    <name type="scientific">Schizophyllum commune (strain H4-8 / FGSC 9210)</name>
    <name type="common">Split gill fungus</name>
    <dbReference type="NCBI Taxonomy" id="578458"/>
    <lineage>
        <taxon>Eukaryota</taxon>
        <taxon>Fungi</taxon>
        <taxon>Dikarya</taxon>
        <taxon>Basidiomycota</taxon>
        <taxon>Agaricomycotina</taxon>
        <taxon>Agaricomycetes</taxon>
        <taxon>Agaricomycetidae</taxon>
        <taxon>Agaricales</taxon>
        <taxon>Schizophyllaceae</taxon>
        <taxon>Schizophyllum</taxon>
    </lineage>
</organism>
<proteinExistence type="predicted"/>
<dbReference type="OMA" id="WIIAPAP"/>
<name>D8PLU2_SCHCM</name>
<dbReference type="InterPro" id="IPR036047">
    <property type="entry name" value="F-box-like_dom_sf"/>
</dbReference>
<dbReference type="CDD" id="cd09917">
    <property type="entry name" value="F-box_SF"/>
    <property type="match status" value="1"/>
</dbReference>
<dbReference type="KEGG" id="scm:SCHCO_01178579"/>
<feature type="compositionally biased region" description="Basic residues" evidence="1">
    <location>
        <begin position="49"/>
        <end position="58"/>
    </location>
</feature>
<reference evidence="3 4" key="1">
    <citation type="journal article" date="2010" name="Nat. Biotechnol.">
        <title>Genome sequence of the model mushroom Schizophyllum commune.</title>
        <authorList>
            <person name="Ohm R.A."/>
            <person name="de Jong J.F."/>
            <person name="Lugones L.G."/>
            <person name="Aerts A."/>
            <person name="Kothe E."/>
            <person name="Stajich J.E."/>
            <person name="de Vries R.P."/>
            <person name="Record E."/>
            <person name="Levasseur A."/>
            <person name="Baker S.E."/>
            <person name="Bartholomew K.A."/>
            <person name="Coutinho P.M."/>
            <person name="Erdmann S."/>
            <person name="Fowler T.J."/>
            <person name="Gathman A.C."/>
            <person name="Lombard V."/>
            <person name="Henrissat B."/>
            <person name="Knabe N."/>
            <person name="Kuees U."/>
            <person name="Lilly W.W."/>
            <person name="Lindquist E."/>
            <person name="Lucas S."/>
            <person name="Magnuson J.K."/>
            <person name="Piumi F."/>
            <person name="Raudaskoski M."/>
            <person name="Salamov A."/>
            <person name="Schmutz J."/>
            <person name="Schwarze F.W.M.R."/>
            <person name="vanKuyk P.A."/>
            <person name="Horton J.S."/>
            <person name="Grigoriev I.V."/>
            <person name="Woesten H.A.B."/>
        </authorList>
    </citation>
    <scope>NUCLEOTIDE SEQUENCE [LARGE SCALE GENOMIC DNA]</scope>
    <source>
        <strain evidence="4">H4-8 / FGSC 9210</strain>
    </source>
</reference>
<dbReference type="VEuPathDB" id="FungiDB:SCHCODRAFT_01178579"/>